<feature type="transmembrane region" description="Helical" evidence="15">
    <location>
        <begin position="559"/>
        <end position="580"/>
    </location>
</feature>
<evidence type="ECO:0000256" key="9">
    <source>
        <dbReference type="ARBA" id="ARBA00022679"/>
    </source>
</evidence>
<evidence type="ECO:0000259" key="17">
    <source>
        <dbReference type="PROSITE" id="PS51099"/>
    </source>
</evidence>
<dbReference type="InterPro" id="IPR006327">
    <property type="entry name" value="PTS_IIC_fruc"/>
</dbReference>
<evidence type="ECO:0000256" key="14">
    <source>
        <dbReference type="ARBA" id="ARBA00023136"/>
    </source>
</evidence>
<dbReference type="eggNOG" id="COG1445">
    <property type="taxonomic scope" value="Bacteria"/>
</dbReference>
<dbReference type="PANTHER" id="PTHR30505:SF0">
    <property type="entry name" value="FRUCTOSE-LIKE PTS SYSTEM EIIBC COMPONENT-RELATED"/>
    <property type="match status" value="1"/>
</dbReference>
<sequence length="635" mass="65868">MITSLINEDLICLNLKATSKEDVFAEMIELLHAQGRVNDKAQFLADIYAREELGNTGFEDGVALPHAKSAAVIEPAVAIGISREGIEYGAEDGLPSKLFFMIASPDGGANHHIEVLAELSSKLIEDGFIESFMKAESAREALALLLEKKQELETPEANKGLLIGVTGCPAGVAHTYLAAEALEKGAAELGYEMKVETNGSIGVKNSPTAEEIARAEAIIVSCDKQVDMTRFAGKRLIKTGVKAPIKDAKGLINQALEAPAYVASADDKASESSESKASQARSDLYRYLMNGVSHMIPFVVTGGLLIALALAIGGQPTEAGMAIPPGSMWNKVLDVGVVAFTLMIPILAGYIAYAIADRPGLAPGLIGGWIANNGSFYGAEAGTGFIGAIVAGLLVGYFVKWVATRNYHKFIQPLVPIMIAPITGSLFIAGLFIFVIGAPIAGLMEGLNTMLTNMSTGNVILLGIVLGGMAGFDMGGPFNKVAFLFSVGMIASGQTQFMGAMACAIPVAPLGMALATVIGRKFNIFEQSEIEAGKASGAMGLVGISEGAIPFAAQDPMSVIPANVIGSMVAAVMAFSFGITNSVAHGGPVVALLGAMNKPVLALACMAAGAVVTALVAVSLKKMRQAKAQNEVATA</sequence>
<dbReference type="eggNOG" id="COG1762">
    <property type="taxonomic scope" value="Bacteria"/>
</dbReference>
<evidence type="ECO:0000256" key="4">
    <source>
        <dbReference type="ARBA" id="ARBA00012799"/>
    </source>
</evidence>
<gene>
    <name evidence="19" type="ORF">D515_03665</name>
</gene>
<dbReference type="SUPFAM" id="SSF52794">
    <property type="entry name" value="PTS system IIB component-like"/>
    <property type="match status" value="1"/>
</dbReference>
<evidence type="ECO:0000259" key="18">
    <source>
        <dbReference type="PROSITE" id="PS51104"/>
    </source>
</evidence>
<evidence type="ECO:0000313" key="20">
    <source>
        <dbReference type="Proteomes" id="UP000011223"/>
    </source>
</evidence>
<keyword evidence="6" id="KW-1003">Cell membrane</keyword>
<evidence type="ECO:0000256" key="12">
    <source>
        <dbReference type="ARBA" id="ARBA00022777"/>
    </source>
</evidence>
<dbReference type="PANTHER" id="PTHR30505">
    <property type="entry name" value="FRUCTOSE-LIKE PERMEASE"/>
    <property type="match status" value="1"/>
</dbReference>
<keyword evidence="10" id="KW-0598">Phosphotransferase system</keyword>
<evidence type="ECO:0000256" key="10">
    <source>
        <dbReference type="ARBA" id="ARBA00022683"/>
    </source>
</evidence>
<evidence type="ECO:0000256" key="7">
    <source>
        <dbReference type="ARBA" id="ARBA00022553"/>
    </source>
</evidence>
<dbReference type="CDD" id="cd00211">
    <property type="entry name" value="PTS_IIA_fru"/>
    <property type="match status" value="1"/>
</dbReference>
<evidence type="ECO:0000256" key="2">
    <source>
        <dbReference type="ARBA" id="ARBA00004429"/>
    </source>
</evidence>
<dbReference type="Pfam" id="PF02302">
    <property type="entry name" value="PTS_IIB"/>
    <property type="match status" value="1"/>
</dbReference>
<proteinExistence type="predicted"/>
<feature type="domain" description="PTS EIIB type-2" evidence="17">
    <location>
        <begin position="162"/>
        <end position="257"/>
    </location>
</feature>
<dbReference type="PROSITE" id="PS51094">
    <property type="entry name" value="PTS_EIIA_TYPE_2"/>
    <property type="match status" value="1"/>
</dbReference>
<dbReference type="PROSITE" id="PS51104">
    <property type="entry name" value="PTS_EIIC_TYPE_2"/>
    <property type="match status" value="1"/>
</dbReference>
<accession>R1GNB3</accession>
<comment type="caution">
    <text evidence="19">The sequence shown here is derived from an EMBL/GenBank/DDBJ whole genome shotgun (WGS) entry which is preliminary data.</text>
</comment>
<dbReference type="InterPro" id="IPR003352">
    <property type="entry name" value="PTS_EIIC"/>
</dbReference>
<feature type="domain" description="PTS EIIC type-2" evidence="18">
    <location>
        <begin position="284"/>
        <end position="620"/>
    </location>
</feature>
<dbReference type="NCBIfam" id="TIGR00829">
    <property type="entry name" value="FRU"/>
    <property type="match status" value="1"/>
</dbReference>
<feature type="transmembrane region" description="Helical" evidence="15">
    <location>
        <begin position="335"/>
        <end position="356"/>
    </location>
</feature>
<comment type="catalytic activity">
    <reaction evidence="1">
        <text>D-fructose(out) + N(pros)-phospho-L-histidyl-[protein] = D-fructose 1-phosphate(in) + L-histidyl-[protein]</text>
        <dbReference type="Rhea" id="RHEA:49252"/>
        <dbReference type="Rhea" id="RHEA-COMP:9745"/>
        <dbReference type="Rhea" id="RHEA-COMP:9746"/>
        <dbReference type="ChEBI" id="CHEBI:29979"/>
        <dbReference type="ChEBI" id="CHEBI:37721"/>
        <dbReference type="ChEBI" id="CHEBI:58674"/>
        <dbReference type="ChEBI" id="CHEBI:64837"/>
        <dbReference type="EC" id="2.7.1.202"/>
    </reaction>
</comment>
<comment type="subcellular location">
    <subcellularLocation>
        <location evidence="2">Cell inner membrane</location>
        <topology evidence="2">Multi-pass membrane protein</topology>
    </subcellularLocation>
    <subcellularLocation>
        <location evidence="3">Cytoplasm</location>
    </subcellularLocation>
</comment>
<reference evidence="19 20" key="1">
    <citation type="journal article" date="2014" name="PLoS ONE">
        <title>Grimontia indica AK16(T), sp. nov., Isolated from a Seawater Sample Reports the Presence of Pathogenic Genes Similar to Vibrio Genus.</title>
        <authorList>
            <person name="Singh A."/>
            <person name="Vaidya B."/>
            <person name="Khatri I."/>
            <person name="Srinivas T.N."/>
            <person name="Subramanian S."/>
            <person name="Korpole S."/>
            <person name="Pinnaka A.K."/>
        </authorList>
    </citation>
    <scope>NUCLEOTIDE SEQUENCE [LARGE SCALE GENOMIC DNA]</scope>
    <source>
        <strain evidence="19 20">AK16</strain>
    </source>
</reference>
<dbReference type="GO" id="GO:0090563">
    <property type="term" value="F:protein-phosphocysteine-sugar phosphotransferase activity"/>
    <property type="evidence" value="ECO:0007669"/>
    <property type="project" value="TreeGrafter"/>
</dbReference>
<dbReference type="GO" id="GO:0016301">
    <property type="term" value="F:kinase activity"/>
    <property type="evidence" value="ECO:0007669"/>
    <property type="project" value="UniProtKB-KW"/>
</dbReference>
<dbReference type="GO" id="GO:0005737">
    <property type="term" value="C:cytoplasm"/>
    <property type="evidence" value="ECO:0007669"/>
    <property type="project" value="UniProtKB-SubCell"/>
</dbReference>
<dbReference type="RefSeq" id="WP_002541678.1">
    <property type="nucleotide sequence ID" value="NZ_ANFM02000046.1"/>
</dbReference>
<dbReference type="InterPro" id="IPR036095">
    <property type="entry name" value="PTS_EIIB-like_sf"/>
</dbReference>
<feature type="transmembrane region" description="Helical" evidence="15">
    <location>
        <begin position="377"/>
        <end position="399"/>
    </location>
</feature>
<keyword evidence="7" id="KW-0597">Phosphoprotein</keyword>
<name>R1GNB3_9GAMM</name>
<organism evidence="19 20">
    <name type="scientific">Grimontia indica</name>
    <dbReference type="NCBI Taxonomy" id="1056512"/>
    <lineage>
        <taxon>Bacteria</taxon>
        <taxon>Pseudomonadati</taxon>
        <taxon>Pseudomonadota</taxon>
        <taxon>Gammaproteobacteria</taxon>
        <taxon>Vibrionales</taxon>
        <taxon>Vibrionaceae</taxon>
        <taxon>Grimontia</taxon>
    </lineage>
</organism>
<dbReference type="GO" id="GO:0005351">
    <property type="term" value="F:carbohydrate:proton symporter activity"/>
    <property type="evidence" value="ECO:0007669"/>
    <property type="project" value="InterPro"/>
</dbReference>
<evidence type="ECO:0000256" key="11">
    <source>
        <dbReference type="ARBA" id="ARBA00022692"/>
    </source>
</evidence>
<keyword evidence="9" id="KW-0808">Transferase</keyword>
<dbReference type="PROSITE" id="PS51099">
    <property type="entry name" value="PTS_EIIB_TYPE_2"/>
    <property type="match status" value="1"/>
</dbReference>
<dbReference type="FunFam" id="3.40.50.2300:FF:000014">
    <property type="entry name" value="PTS system fructose-like transporter subunit IIB"/>
    <property type="match status" value="1"/>
</dbReference>
<keyword evidence="11 15" id="KW-0812">Transmembrane</keyword>
<dbReference type="InterPro" id="IPR013011">
    <property type="entry name" value="PTS_EIIB_2"/>
</dbReference>
<feature type="transmembrane region" description="Helical" evidence="15">
    <location>
        <begin position="295"/>
        <end position="315"/>
    </location>
</feature>
<dbReference type="InterPro" id="IPR050864">
    <property type="entry name" value="Bacterial_PTS_Sugar_Transport"/>
</dbReference>
<keyword evidence="8" id="KW-0762">Sugar transport</keyword>
<feature type="domain" description="PTS EIIA type-2" evidence="16">
    <location>
        <begin position="4"/>
        <end position="148"/>
    </location>
</feature>
<feature type="transmembrane region" description="Helical" evidence="15">
    <location>
        <begin position="419"/>
        <end position="444"/>
    </location>
</feature>
<dbReference type="Gene3D" id="3.40.50.2300">
    <property type="match status" value="1"/>
</dbReference>
<protein>
    <recommendedName>
        <fullName evidence="4">protein-N(pi)-phosphohistidine--D-fructose phosphotransferase</fullName>
        <ecNumber evidence="4">2.7.1.202</ecNumber>
    </recommendedName>
</protein>
<dbReference type="Gene3D" id="3.40.930.10">
    <property type="entry name" value="Mannitol-specific EII, Chain A"/>
    <property type="match status" value="1"/>
</dbReference>
<evidence type="ECO:0000259" key="16">
    <source>
        <dbReference type="PROSITE" id="PS51094"/>
    </source>
</evidence>
<dbReference type="CDD" id="cd05569">
    <property type="entry name" value="PTS_IIB_fructose"/>
    <property type="match status" value="1"/>
</dbReference>
<dbReference type="GO" id="GO:0005886">
    <property type="term" value="C:plasma membrane"/>
    <property type="evidence" value="ECO:0007669"/>
    <property type="project" value="UniProtKB-SubCell"/>
</dbReference>
<dbReference type="Proteomes" id="UP000011223">
    <property type="component" value="Unassembled WGS sequence"/>
</dbReference>
<dbReference type="InterPro" id="IPR002178">
    <property type="entry name" value="PTS_EIIA_type-2_dom"/>
</dbReference>
<dbReference type="SUPFAM" id="SSF55804">
    <property type="entry name" value="Phoshotransferase/anion transport protein"/>
    <property type="match status" value="1"/>
</dbReference>
<dbReference type="InterPro" id="IPR013014">
    <property type="entry name" value="PTS_EIIC_2"/>
</dbReference>
<dbReference type="InterPro" id="IPR003501">
    <property type="entry name" value="PTS_EIIB_2/3"/>
</dbReference>
<evidence type="ECO:0000256" key="6">
    <source>
        <dbReference type="ARBA" id="ARBA00022475"/>
    </source>
</evidence>
<keyword evidence="5" id="KW-0813">Transport</keyword>
<dbReference type="GO" id="GO:0022877">
    <property type="term" value="F:protein-N(PI)-phosphohistidine-fructose phosphotransferase system transporter activity"/>
    <property type="evidence" value="ECO:0007669"/>
    <property type="project" value="InterPro"/>
</dbReference>
<keyword evidence="14 15" id="KW-0472">Membrane</keyword>
<dbReference type="NCBIfam" id="TIGR00848">
    <property type="entry name" value="fruA"/>
    <property type="match status" value="1"/>
</dbReference>
<evidence type="ECO:0000256" key="1">
    <source>
        <dbReference type="ARBA" id="ARBA00001401"/>
    </source>
</evidence>
<feature type="transmembrane region" description="Helical" evidence="15">
    <location>
        <begin position="456"/>
        <end position="476"/>
    </location>
</feature>
<evidence type="ECO:0000256" key="8">
    <source>
        <dbReference type="ARBA" id="ARBA00022597"/>
    </source>
</evidence>
<dbReference type="Pfam" id="PF02378">
    <property type="entry name" value="PTS_EIIC"/>
    <property type="match status" value="1"/>
</dbReference>
<keyword evidence="12" id="KW-0418">Kinase</keyword>
<feature type="transmembrane region" description="Helical" evidence="15">
    <location>
        <begin position="496"/>
        <end position="518"/>
    </location>
</feature>
<evidence type="ECO:0000256" key="15">
    <source>
        <dbReference type="SAM" id="Phobius"/>
    </source>
</evidence>
<dbReference type="InterPro" id="IPR003353">
    <property type="entry name" value="PTS_IIB_fruc"/>
</dbReference>
<dbReference type="InterPro" id="IPR016152">
    <property type="entry name" value="PTrfase/Anion_transptr"/>
</dbReference>
<dbReference type="AlphaFoldDB" id="R1GNB3"/>
<dbReference type="EMBL" id="ANFM02000046">
    <property type="protein sequence ID" value="EOD77663.1"/>
    <property type="molecule type" value="Genomic_DNA"/>
</dbReference>
<keyword evidence="13 15" id="KW-1133">Transmembrane helix</keyword>
<evidence type="ECO:0000313" key="19">
    <source>
        <dbReference type="EMBL" id="EOD77663.1"/>
    </source>
</evidence>
<dbReference type="eggNOG" id="COG1299">
    <property type="taxonomic scope" value="Bacteria"/>
</dbReference>
<dbReference type="NCBIfam" id="TIGR01427">
    <property type="entry name" value="PTS_IIC_fructo"/>
    <property type="match status" value="1"/>
</dbReference>
<dbReference type="GO" id="GO:0009401">
    <property type="term" value="P:phosphoenolpyruvate-dependent sugar phosphotransferase system"/>
    <property type="evidence" value="ECO:0007669"/>
    <property type="project" value="UniProtKB-KW"/>
</dbReference>
<dbReference type="Pfam" id="PF00359">
    <property type="entry name" value="PTS_EIIA_2"/>
    <property type="match status" value="1"/>
</dbReference>
<dbReference type="EC" id="2.7.1.202" evidence="4"/>
<dbReference type="FunFam" id="3.40.930.10:FF:000009">
    <property type="entry name" value="PTS system, fructose specific IIABC component"/>
    <property type="match status" value="1"/>
</dbReference>
<keyword evidence="20" id="KW-1185">Reference proteome</keyword>
<dbReference type="InterPro" id="IPR004715">
    <property type="entry name" value="PTS_IIA_fruc"/>
</dbReference>
<evidence type="ECO:0000256" key="13">
    <source>
        <dbReference type="ARBA" id="ARBA00022989"/>
    </source>
</evidence>
<evidence type="ECO:0000256" key="5">
    <source>
        <dbReference type="ARBA" id="ARBA00022448"/>
    </source>
</evidence>
<evidence type="ECO:0000256" key="3">
    <source>
        <dbReference type="ARBA" id="ARBA00004496"/>
    </source>
</evidence>
<feature type="transmembrane region" description="Helical" evidence="15">
    <location>
        <begin position="600"/>
        <end position="620"/>
    </location>
</feature>